<evidence type="ECO:0000313" key="2">
    <source>
        <dbReference type="WBParaSite" id="ES5_v2.g12047.t1"/>
    </source>
</evidence>
<organism evidence="1 2">
    <name type="scientific">Panagrolaimus sp. ES5</name>
    <dbReference type="NCBI Taxonomy" id="591445"/>
    <lineage>
        <taxon>Eukaryota</taxon>
        <taxon>Metazoa</taxon>
        <taxon>Ecdysozoa</taxon>
        <taxon>Nematoda</taxon>
        <taxon>Chromadorea</taxon>
        <taxon>Rhabditida</taxon>
        <taxon>Tylenchina</taxon>
        <taxon>Panagrolaimomorpha</taxon>
        <taxon>Panagrolaimoidea</taxon>
        <taxon>Panagrolaimidae</taxon>
        <taxon>Panagrolaimus</taxon>
    </lineage>
</organism>
<name>A0AC34F555_9BILA</name>
<evidence type="ECO:0000313" key="1">
    <source>
        <dbReference type="Proteomes" id="UP000887579"/>
    </source>
</evidence>
<dbReference type="WBParaSite" id="ES5_v2.g12047.t1">
    <property type="protein sequence ID" value="ES5_v2.g12047.t1"/>
    <property type="gene ID" value="ES5_v2.g12047"/>
</dbReference>
<accession>A0AC34F555</accession>
<dbReference type="Proteomes" id="UP000887579">
    <property type="component" value="Unplaced"/>
</dbReference>
<protein>
    <submittedName>
        <fullName evidence="2">Major facilitator superfamily (MFS) profile domain-containing protein</fullName>
    </submittedName>
</protein>
<reference evidence="2" key="1">
    <citation type="submission" date="2022-11" db="UniProtKB">
        <authorList>
            <consortium name="WormBaseParasite"/>
        </authorList>
    </citation>
    <scope>IDENTIFICATION</scope>
</reference>
<proteinExistence type="predicted"/>
<sequence>MWASAIGSMLATFPFNYLYTKFGAKYVFFAAGLISAIATVFVPVAAEAGIAWFLALRFFQGISYGADFAAIGILCSRWASLKQNGVFISILTCFTHIASTITNPISGILCESRFGWPSVYYSHAAVSLILFILWLIFYSDNPATHKSVSAIELEKIHRNKTESHKNMDSYVPYKEICKNPVILAVWFNAFVDIVSAMFLTTYIPTYINSVLHYGIGNTGWLAALPTLAHLPVKFLSGHLSDKIKYNERKKMIIFNSAALIIPGIIFLIIGHIPDAYPLLPILLFTSINAFIGTNCGGFYKCGTLVSRQFSAFVIANIQFIKCINLFLAPALVAIFVKDDANKSQWRIIFYILGIFSFITVKGDSLVDALRNR</sequence>